<proteinExistence type="inferred from homology"/>
<dbReference type="InterPro" id="IPR019815">
    <property type="entry name" value="Translation_initiation_fac_3_C"/>
</dbReference>
<dbReference type="PANTHER" id="PTHR10938:SF0">
    <property type="entry name" value="TRANSLATION INITIATION FACTOR IF-3, MITOCHONDRIAL"/>
    <property type="match status" value="1"/>
</dbReference>
<accession>A0A0G1KF56</accession>
<dbReference type="Gene3D" id="3.10.20.80">
    <property type="entry name" value="Translation initiation factor 3 (IF-3), N-terminal domain"/>
    <property type="match status" value="1"/>
</dbReference>
<feature type="domain" description="Translation initiation factor 3 C-terminal" evidence="5">
    <location>
        <begin position="83"/>
        <end position="165"/>
    </location>
</feature>
<evidence type="ECO:0000259" key="6">
    <source>
        <dbReference type="Pfam" id="PF05198"/>
    </source>
</evidence>
<dbReference type="InterPro" id="IPR001288">
    <property type="entry name" value="Translation_initiation_fac_3"/>
</dbReference>
<dbReference type="Gene3D" id="3.30.110.10">
    <property type="entry name" value="Translation initiation factor 3 (IF-3), C-terminal domain"/>
    <property type="match status" value="1"/>
</dbReference>
<comment type="similarity">
    <text evidence="1">Belongs to the IF-3 family.</text>
</comment>
<evidence type="ECO:0000256" key="3">
    <source>
        <dbReference type="ARBA" id="ARBA00022917"/>
    </source>
</evidence>
<dbReference type="GO" id="GO:0005737">
    <property type="term" value="C:cytoplasm"/>
    <property type="evidence" value="ECO:0007669"/>
    <property type="project" value="UniProtKB-ARBA"/>
</dbReference>
<feature type="domain" description="Translation initiation factor 3 N-terminal" evidence="6">
    <location>
        <begin position="6"/>
        <end position="75"/>
    </location>
</feature>
<dbReference type="GO" id="GO:0003743">
    <property type="term" value="F:translation initiation factor activity"/>
    <property type="evidence" value="ECO:0007669"/>
    <property type="project" value="UniProtKB-UniRule"/>
</dbReference>
<dbReference type="NCBIfam" id="TIGR00168">
    <property type="entry name" value="infC"/>
    <property type="match status" value="1"/>
</dbReference>
<keyword evidence="2 7" id="KW-0396">Initiation factor</keyword>
<dbReference type="InterPro" id="IPR019814">
    <property type="entry name" value="Translation_initiation_fac_3_N"/>
</dbReference>
<evidence type="ECO:0000313" key="8">
    <source>
        <dbReference type="Proteomes" id="UP000034595"/>
    </source>
</evidence>
<keyword evidence="3" id="KW-0648">Protein biosynthesis</keyword>
<evidence type="ECO:0000256" key="2">
    <source>
        <dbReference type="ARBA" id="ARBA00022540"/>
    </source>
</evidence>
<evidence type="ECO:0000259" key="5">
    <source>
        <dbReference type="Pfam" id="PF00707"/>
    </source>
</evidence>
<dbReference type="Pfam" id="PF05198">
    <property type="entry name" value="IF3_N"/>
    <property type="match status" value="1"/>
</dbReference>
<dbReference type="PANTHER" id="PTHR10938">
    <property type="entry name" value="TRANSLATION INITIATION FACTOR IF-3"/>
    <property type="match status" value="1"/>
</dbReference>
<name>A0A0G1KF56_9BACT</name>
<dbReference type="Pfam" id="PF00707">
    <property type="entry name" value="IF3_C"/>
    <property type="match status" value="1"/>
</dbReference>
<dbReference type="Proteomes" id="UP000034595">
    <property type="component" value="Unassembled WGS sequence"/>
</dbReference>
<dbReference type="InterPro" id="IPR036787">
    <property type="entry name" value="T_IF-3_N_sf"/>
</dbReference>
<dbReference type="InterPro" id="IPR036788">
    <property type="entry name" value="T_IF-3_C_sf"/>
</dbReference>
<evidence type="ECO:0000256" key="4">
    <source>
        <dbReference type="NCBIfam" id="TIGR00168"/>
    </source>
</evidence>
<dbReference type="GO" id="GO:0032790">
    <property type="term" value="P:ribosome disassembly"/>
    <property type="evidence" value="ECO:0007669"/>
    <property type="project" value="TreeGrafter"/>
</dbReference>
<protein>
    <recommendedName>
        <fullName evidence="4">Translation initiation factor IF-3</fullName>
    </recommendedName>
</protein>
<comment type="caution">
    <text evidence="7">The sequence shown here is derived from an EMBL/GenBank/DDBJ whole genome shotgun (WGS) entry which is preliminary data.</text>
</comment>
<evidence type="ECO:0000313" key="7">
    <source>
        <dbReference type="EMBL" id="KKT82163.1"/>
    </source>
</evidence>
<dbReference type="SUPFAM" id="SSF54364">
    <property type="entry name" value="Translation initiation factor IF3, N-terminal domain"/>
    <property type="match status" value="1"/>
</dbReference>
<organism evidence="7 8">
    <name type="scientific">Candidatus Azambacteria bacterium GW2011_GWA1_44_9</name>
    <dbReference type="NCBI Taxonomy" id="1618610"/>
    <lineage>
        <taxon>Bacteria</taxon>
        <taxon>Candidatus Azamiibacteriota</taxon>
    </lineage>
</organism>
<dbReference type="EMBL" id="LCJQ01000002">
    <property type="protein sequence ID" value="KKT82163.1"/>
    <property type="molecule type" value="Genomic_DNA"/>
</dbReference>
<sequence length="167" mass="18903">MPLPRINNQITAPEVMVIDESGKSLGKMAKDAAIALAKEKGLDLIEIAASAKPPVARIMSFDKFRYQQEKKLKKQRAQQKGQEMKQVQISIREAAHDLQMKADRVNKFMAEGNQVEIVMTLRGREKANKDFAKEKLNQFITMINPEHKIITEPKVGGRGIYMQVVKN</sequence>
<dbReference type="GO" id="GO:0043022">
    <property type="term" value="F:ribosome binding"/>
    <property type="evidence" value="ECO:0007669"/>
    <property type="project" value="TreeGrafter"/>
</dbReference>
<gene>
    <name evidence="7" type="ORF">UW78_C0002G0044</name>
</gene>
<reference evidence="7 8" key="1">
    <citation type="journal article" date="2015" name="Nature">
        <title>rRNA introns, odd ribosomes, and small enigmatic genomes across a large radiation of phyla.</title>
        <authorList>
            <person name="Brown C.T."/>
            <person name="Hug L.A."/>
            <person name="Thomas B.C."/>
            <person name="Sharon I."/>
            <person name="Castelle C.J."/>
            <person name="Singh A."/>
            <person name="Wilkins M.J."/>
            <person name="Williams K.H."/>
            <person name="Banfield J.F."/>
        </authorList>
    </citation>
    <scope>NUCLEOTIDE SEQUENCE [LARGE SCALE GENOMIC DNA]</scope>
</reference>
<dbReference type="AlphaFoldDB" id="A0A0G1KF56"/>
<evidence type="ECO:0000256" key="1">
    <source>
        <dbReference type="ARBA" id="ARBA00005439"/>
    </source>
</evidence>
<dbReference type="SUPFAM" id="SSF55200">
    <property type="entry name" value="Translation initiation factor IF3, C-terminal domain"/>
    <property type="match status" value="1"/>
</dbReference>